<dbReference type="RefSeq" id="WP_146435530.1">
    <property type="nucleotide sequence ID" value="NZ_SJPF01000005.1"/>
</dbReference>
<comment type="caution">
    <text evidence="1">The sequence shown here is derived from an EMBL/GenBank/DDBJ whole genome shotgun (WGS) entry which is preliminary data.</text>
</comment>
<protein>
    <submittedName>
        <fullName evidence="1">Uncharacterized protein</fullName>
    </submittedName>
</protein>
<name>A0A5C5UX71_9BACT</name>
<dbReference type="AlphaFoldDB" id="A0A5C5UX71"/>
<proteinExistence type="predicted"/>
<reference evidence="1 2" key="1">
    <citation type="submission" date="2019-02" db="EMBL/GenBank/DDBJ databases">
        <title>Deep-cultivation of Planctomycetes and their phenomic and genomic characterization uncovers novel biology.</title>
        <authorList>
            <person name="Wiegand S."/>
            <person name="Jogler M."/>
            <person name="Boedeker C."/>
            <person name="Pinto D."/>
            <person name="Vollmers J."/>
            <person name="Rivas-Marin E."/>
            <person name="Kohn T."/>
            <person name="Peeters S.H."/>
            <person name="Heuer A."/>
            <person name="Rast P."/>
            <person name="Oberbeckmann S."/>
            <person name="Bunk B."/>
            <person name="Jeske O."/>
            <person name="Meyerdierks A."/>
            <person name="Storesund J.E."/>
            <person name="Kallscheuer N."/>
            <person name="Luecker S."/>
            <person name="Lage O.M."/>
            <person name="Pohl T."/>
            <person name="Merkel B.J."/>
            <person name="Hornburger P."/>
            <person name="Mueller R.-W."/>
            <person name="Bruemmer F."/>
            <person name="Labrenz M."/>
            <person name="Spormann A.M."/>
            <person name="Op Den Camp H."/>
            <person name="Overmann J."/>
            <person name="Amann R."/>
            <person name="Jetten M.S.M."/>
            <person name="Mascher T."/>
            <person name="Medema M.H."/>
            <person name="Devos D.P."/>
            <person name="Kaster A.-K."/>
            <person name="Ovreas L."/>
            <person name="Rohde M."/>
            <person name="Galperin M.Y."/>
            <person name="Jogler C."/>
        </authorList>
    </citation>
    <scope>NUCLEOTIDE SEQUENCE [LARGE SCALE GENOMIC DNA]</scope>
    <source>
        <strain evidence="1 2">Enr8</strain>
    </source>
</reference>
<accession>A0A5C5UX71</accession>
<sequence>MQRWVEIEFDCLPLRSIGRLDIPLDASPKYQKHCLNLKQALEKHGTLNTFYLYNAKCVFHLLNHETDGMLEFAFEGTVMTSADDTKAVRTDLNATLTRETCSWLSEPIVEWFASTVSRAVLVEFDRYIAAGDLSATEQRIQKLQEESDESDGFVGMYL</sequence>
<dbReference type="EMBL" id="SJPF01000005">
    <property type="protein sequence ID" value="TWT30788.1"/>
    <property type="molecule type" value="Genomic_DNA"/>
</dbReference>
<evidence type="ECO:0000313" key="1">
    <source>
        <dbReference type="EMBL" id="TWT30788.1"/>
    </source>
</evidence>
<keyword evidence="2" id="KW-1185">Reference proteome</keyword>
<organism evidence="1 2">
    <name type="scientific">Blastopirellula retiformator</name>
    <dbReference type="NCBI Taxonomy" id="2527970"/>
    <lineage>
        <taxon>Bacteria</taxon>
        <taxon>Pseudomonadati</taxon>
        <taxon>Planctomycetota</taxon>
        <taxon>Planctomycetia</taxon>
        <taxon>Pirellulales</taxon>
        <taxon>Pirellulaceae</taxon>
        <taxon>Blastopirellula</taxon>
    </lineage>
</organism>
<dbReference type="OrthoDB" id="263995at2"/>
<gene>
    <name evidence="1" type="ORF">Enr8_43130</name>
</gene>
<dbReference type="Proteomes" id="UP000318878">
    <property type="component" value="Unassembled WGS sequence"/>
</dbReference>
<evidence type="ECO:0000313" key="2">
    <source>
        <dbReference type="Proteomes" id="UP000318878"/>
    </source>
</evidence>